<accession>A0AAD1RSP4</accession>
<protein>
    <submittedName>
        <fullName evidence="1">Uncharacterized protein</fullName>
    </submittedName>
</protein>
<dbReference type="AlphaFoldDB" id="A0AAD1RSP4"/>
<gene>
    <name evidence="1" type="ORF">PECUL_23A004006</name>
</gene>
<keyword evidence="2" id="KW-1185">Reference proteome</keyword>
<reference evidence="1" key="1">
    <citation type="submission" date="2022-03" db="EMBL/GenBank/DDBJ databases">
        <authorList>
            <person name="Alioto T."/>
            <person name="Alioto T."/>
            <person name="Gomez Garrido J."/>
        </authorList>
    </citation>
    <scope>NUCLEOTIDE SEQUENCE</scope>
</reference>
<dbReference type="Proteomes" id="UP001295444">
    <property type="component" value="Chromosome 03"/>
</dbReference>
<name>A0AAD1RSP4_PELCU</name>
<evidence type="ECO:0000313" key="2">
    <source>
        <dbReference type="Proteomes" id="UP001295444"/>
    </source>
</evidence>
<sequence>NYMRQGGENWLKVASHWHPVSTDGKGVKKDKKGKFIPTKPTLTDMLTPPSHISITPNLIPPNYTQIYTNLLTTHEEDIEPLLADFLRAQCQ</sequence>
<organism evidence="1 2">
    <name type="scientific">Pelobates cultripes</name>
    <name type="common">Western spadefoot toad</name>
    <dbReference type="NCBI Taxonomy" id="61616"/>
    <lineage>
        <taxon>Eukaryota</taxon>
        <taxon>Metazoa</taxon>
        <taxon>Chordata</taxon>
        <taxon>Craniata</taxon>
        <taxon>Vertebrata</taxon>
        <taxon>Euteleostomi</taxon>
        <taxon>Amphibia</taxon>
        <taxon>Batrachia</taxon>
        <taxon>Anura</taxon>
        <taxon>Pelobatoidea</taxon>
        <taxon>Pelobatidae</taxon>
        <taxon>Pelobates</taxon>
    </lineage>
</organism>
<feature type="non-terminal residue" evidence="1">
    <location>
        <position position="1"/>
    </location>
</feature>
<proteinExistence type="predicted"/>
<evidence type="ECO:0000313" key="1">
    <source>
        <dbReference type="EMBL" id="CAH2276748.1"/>
    </source>
</evidence>
<dbReference type="EMBL" id="OW240914">
    <property type="protein sequence ID" value="CAH2276748.1"/>
    <property type="molecule type" value="Genomic_DNA"/>
</dbReference>